<evidence type="ECO:0000313" key="4">
    <source>
        <dbReference type="EMBL" id="KAH8701162.1"/>
    </source>
</evidence>
<dbReference type="EMBL" id="JAJTJA010000004">
    <property type="protein sequence ID" value="KAH8701162.1"/>
    <property type="molecule type" value="Genomic_DNA"/>
</dbReference>
<evidence type="ECO:0000256" key="1">
    <source>
        <dbReference type="SAM" id="Phobius"/>
    </source>
</evidence>
<organism evidence="4 5">
    <name type="scientific">Talaromyces proteolyticus</name>
    <dbReference type="NCBI Taxonomy" id="1131652"/>
    <lineage>
        <taxon>Eukaryota</taxon>
        <taxon>Fungi</taxon>
        <taxon>Dikarya</taxon>
        <taxon>Ascomycota</taxon>
        <taxon>Pezizomycotina</taxon>
        <taxon>Eurotiomycetes</taxon>
        <taxon>Eurotiomycetidae</taxon>
        <taxon>Eurotiales</taxon>
        <taxon>Trichocomaceae</taxon>
        <taxon>Talaromyces</taxon>
        <taxon>Talaromyces sect. Bacilispori</taxon>
    </lineage>
</organism>
<dbReference type="PANTHER" id="PTHR36853:SF1">
    <property type="entry name" value="DUF3844 DOMAIN-CONTAINING PROTEIN"/>
    <property type="match status" value="1"/>
</dbReference>
<feature type="chain" id="PRO_5042092228" description="Vacuolar sorting protein Vps3844 C-terminal domain-containing protein" evidence="2">
    <location>
        <begin position="18"/>
        <end position="393"/>
    </location>
</feature>
<name>A0AAD4KXS8_9EURO</name>
<sequence>MRQISTFLATCLAAVAAASDGSITIFDSAHSNQQPHAAVHEDAAKLLLQQRMVSTGSIASAALEEPVLELLNSYGVQNALFDETPRNSQQKLVVVIDGLKKDATAIKPKTPAITFPISRVSSDFMDNDMIESLLTSHENSASGPIQCLYEAAASPELQASNSYGLQSCMPHRYISGNGITTSQKEFFDSLPLSLLEAQSNSDDSKGVLRLTFKENTITSSMAVQLLDSLHELFNAPEQTFVLLPHANSKTSQGQPRGIRSPVFEYTKRSPKNAVPSTFAPVCYKSNNSCVAGTDNCSGHGTCSLKSTSKDDGCYTCKCKQTQVENAGGSVRTVSWGGSACQKEDISVPFFLLASITVLAILAIGAGISMLFSVGQQELPSVINAGVSSVKTTG</sequence>
<evidence type="ECO:0000256" key="2">
    <source>
        <dbReference type="SAM" id="SignalP"/>
    </source>
</evidence>
<feature type="transmembrane region" description="Helical" evidence="1">
    <location>
        <begin position="349"/>
        <end position="371"/>
    </location>
</feature>
<evidence type="ECO:0000259" key="3">
    <source>
        <dbReference type="Pfam" id="PF12955"/>
    </source>
</evidence>
<dbReference type="GeneID" id="70246084"/>
<dbReference type="AlphaFoldDB" id="A0AAD4KXS8"/>
<keyword evidence="1" id="KW-1133">Transmembrane helix</keyword>
<dbReference type="RefSeq" id="XP_046074868.1">
    <property type="nucleotide sequence ID" value="XM_046215797.1"/>
</dbReference>
<gene>
    <name evidence="4" type="ORF">BGW36DRAFT_375697</name>
</gene>
<keyword evidence="5" id="KW-1185">Reference proteome</keyword>
<comment type="caution">
    <text evidence="4">The sequence shown here is derived from an EMBL/GenBank/DDBJ whole genome shotgun (WGS) entry which is preliminary data.</text>
</comment>
<dbReference type="Proteomes" id="UP001201262">
    <property type="component" value="Unassembled WGS sequence"/>
</dbReference>
<dbReference type="InterPro" id="IPR024382">
    <property type="entry name" value="Vps3844_C"/>
</dbReference>
<reference evidence="4" key="1">
    <citation type="submission" date="2021-12" db="EMBL/GenBank/DDBJ databases">
        <title>Convergent genome expansion in fungi linked to evolution of root-endophyte symbiosis.</title>
        <authorList>
            <consortium name="DOE Joint Genome Institute"/>
            <person name="Ke Y.-H."/>
            <person name="Bonito G."/>
            <person name="Liao H.-L."/>
            <person name="Looney B."/>
            <person name="Rojas-Flechas A."/>
            <person name="Nash J."/>
            <person name="Hameed K."/>
            <person name="Schadt C."/>
            <person name="Martin F."/>
            <person name="Crous P.W."/>
            <person name="Miettinen O."/>
            <person name="Magnuson J.K."/>
            <person name="Labbe J."/>
            <person name="Jacobson D."/>
            <person name="Doktycz M.J."/>
            <person name="Veneault-Fourrey C."/>
            <person name="Kuo A."/>
            <person name="Mondo S."/>
            <person name="Calhoun S."/>
            <person name="Riley R."/>
            <person name="Ohm R."/>
            <person name="LaButti K."/>
            <person name="Andreopoulos B."/>
            <person name="Pangilinan J."/>
            <person name="Nolan M."/>
            <person name="Tritt A."/>
            <person name="Clum A."/>
            <person name="Lipzen A."/>
            <person name="Daum C."/>
            <person name="Barry K."/>
            <person name="Grigoriev I.V."/>
            <person name="Vilgalys R."/>
        </authorList>
    </citation>
    <scope>NUCLEOTIDE SEQUENCE</scope>
    <source>
        <strain evidence="4">PMI_201</strain>
    </source>
</reference>
<keyword evidence="1" id="KW-0472">Membrane</keyword>
<feature type="signal peptide" evidence="2">
    <location>
        <begin position="1"/>
        <end position="17"/>
    </location>
</feature>
<dbReference type="InterPro" id="IPR053065">
    <property type="entry name" value="Archenteron_Induction-Rel"/>
</dbReference>
<evidence type="ECO:0000313" key="5">
    <source>
        <dbReference type="Proteomes" id="UP001201262"/>
    </source>
</evidence>
<dbReference type="PANTHER" id="PTHR36853">
    <property type="entry name" value="EXPRESSED PROTEIN"/>
    <property type="match status" value="1"/>
</dbReference>
<feature type="domain" description="Vacuolar sorting protein Vps3844 C-terminal" evidence="3">
    <location>
        <begin position="282"/>
        <end position="384"/>
    </location>
</feature>
<keyword evidence="2" id="KW-0732">Signal</keyword>
<proteinExistence type="predicted"/>
<dbReference type="GO" id="GO:0005783">
    <property type="term" value="C:endoplasmic reticulum"/>
    <property type="evidence" value="ECO:0007669"/>
    <property type="project" value="TreeGrafter"/>
</dbReference>
<protein>
    <recommendedName>
        <fullName evidence="3">Vacuolar sorting protein Vps3844 C-terminal domain-containing protein</fullName>
    </recommendedName>
</protein>
<keyword evidence="1" id="KW-0812">Transmembrane</keyword>
<accession>A0AAD4KXS8</accession>
<dbReference type="Pfam" id="PF12955">
    <property type="entry name" value="Vps3844_C"/>
    <property type="match status" value="1"/>
</dbReference>